<accession>A0ACC0ZDP7</accession>
<proteinExistence type="predicted"/>
<dbReference type="EMBL" id="CM047737">
    <property type="protein sequence ID" value="KAJ0048237.1"/>
    <property type="molecule type" value="Genomic_DNA"/>
</dbReference>
<sequence length="268" mass="30909">MENTSVDVLPVDCLSKIISLTSPRDACRLSAVSRLFNSAADSEVVWDTFLPSDYKDIVCNSASSELLATCSSKKNLYFHLCRNPIILNNGTMSFSLEKESGKKCYMVAARQLVIRWLCREKPQWWKWQSLHESRFDEVVELLMHVWWLDVKGRIETKILSPRTTYAAYFVFKLSKSGNEYERIALQLGVYFEGRDNGKRRVMFLNPSTNASQLCRDRGDGWMEIEMSEFFNVNGDEGTLLFRVFDFHGFCTKHGLIIEGIELRPKNGR</sequence>
<name>A0ACC0ZDP7_9ROSI</name>
<dbReference type="Proteomes" id="UP001163603">
    <property type="component" value="Chromosome 2"/>
</dbReference>
<reference evidence="2" key="1">
    <citation type="journal article" date="2023" name="G3 (Bethesda)">
        <title>Genome assembly and association tests identify interacting loci associated with vigor, precocity, and sex in interspecific pistachio rootstocks.</title>
        <authorList>
            <person name="Palmer W."/>
            <person name="Jacygrad E."/>
            <person name="Sagayaradj S."/>
            <person name="Cavanaugh K."/>
            <person name="Han R."/>
            <person name="Bertier L."/>
            <person name="Beede B."/>
            <person name="Kafkas S."/>
            <person name="Golino D."/>
            <person name="Preece J."/>
            <person name="Michelmore R."/>
        </authorList>
    </citation>
    <scope>NUCLEOTIDE SEQUENCE [LARGE SCALE GENOMIC DNA]</scope>
</reference>
<protein>
    <submittedName>
        <fullName evidence="1">Uncharacterized protein</fullName>
    </submittedName>
</protein>
<comment type="caution">
    <text evidence="1">The sequence shown here is derived from an EMBL/GenBank/DDBJ whole genome shotgun (WGS) entry which is preliminary data.</text>
</comment>
<keyword evidence="2" id="KW-1185">Reference proteome</keyword>
<evidence type="ECO:0000313" key="2">
    <source>
        <dbReference type="Proteomes" id="UP001163603"/>
    </source>
</evidence>
<organism evidence="1 2">
    <name type="scientific">Pistacia integerrima</name>
    <dbReference type="NCBI Taxonomy" id="434235"/>
    <lineage>
        <taxon>Eukaryota</taxon>
        <taxon>Viridiplantae</taxon>
        <taxon>Streptophyta</taxon>
        <taxon>Embryophyta</taxon>
        <taxon>Tracheophyta</taxon>
        <taxon>Spermatophyta</taxon>
        <taxon>Magnoliopsida</taxon>
        <taxon>eudicotyledons</taxon>
        <taxon>Gunneridae</taxon>
        <taxon>Pentapetalae</taxon>
        <taxon>rosids</taxon>
        <taxon>malvids</taxon>
        <taxon>Sapindales</taxon>
        <taxon>Anacardiaceae</taxon>
        <taxon>Pistacia</taxon>
    </lineage>
</organism>
<evidence type="ECO:0000313" key="1">
    <source>
        <dbReference type="EMBL" id="KAJ0048237.1"/>
    </source>
</evidence>
<gene>
    <name evidence="1" type="ORF">Pint_16596</name>
</gene>